<accession>A0A1T2KVS0</accession>
<evidence type="ECO:0000313" key="2">
    <source>
        <dbReference type="EMBL" id="OOZ36947.1"/>
    </source>
</evidence>
<dbReference type="EMBL" id="MPRJ01000022">
    <property type="protein sequence ID" value="OOZ36947.1"/>
    <property type="molecule type" value="Genomic_DNA"/>
</dbReference>
<dbReference type="SUPFAM" id="SSF53448">
    <property type="entry name" value="Nucleotide-diphospho-sugar transferases"/>
    <property type="match status" value="2"/>
</dbReference>
<dbReference type="InterPro" id="IPR029044">
    <property type="entry name" value="Nucleotide-diphossugar_trans"/>
</dbReference>
<proteinExistence type="predicted"/>
<dbReference type="PANTHER" id="PTHR43685">
    <property type="entry name" value="GLYCOSYLTRANSFERASE"/>
    <property type="match status" value="1"/>
</dbReference>
<dbReference type="Proteomes" id="UP000190896">
    <property type="component" value="Unassembled WGS sequence"/>
</dbReference>
<feature type="domain" description="Glycosyltransferase 2-like" evidence="1">
    <location>
        <begin position="8"/>
        <end position="153"/>
    </location>
</feature>
<dbReference type="CDD" id="cd04184">
    <property type="entry name" value="GT2_RfbC_Mx_like"/>
    <property type="match status" value="1"/>
</dbReference>
<dbReference type="PANTHER" id="PTHR43685:SF2">
    <property type="entry name" value="GLYCOSYLTRANSFERASE 2-LIKE DOMAIN-CONTAINING PROTEIN"/>
    <property type="match status" value="1"/>
</dbReference>
<evidence type="ECO:0000313" key="3">
    <source>
        <dbReference type="Proteomes" id="UP000190896"/>
    </source>
</evidence>
<gene>
    <name evidence="2" type="ORF">BOW51_04855</name>
</gene>
<evidence type="ECO:0000259" key="1">
    <source>
        <dbReference type="Pfam" id="PF00535"/>
    </source>
</evidence>
<dbReference type="InterPro" id="IPR050834">
    <property type="entry name" value="Glycosyltransf_2"/>
</dbReference>
<dbReference type="AlphaFoldDB" id="A0A1T2KVS0"/>
<dbReference type="Gene3D" id="3.90.550.10">
    <property type="entry name" value="Spore Coat Polysaccharide Biosynthesis Protein SpsA, Chain A"/>
    <property type="match status" value="2"/>
</dbReference>
<reference evidence="2 3" key="1">
    <citation type="submission" date="2016-11" db="EMBL/GenBank/DDBJ databases">
        <title>Mixed transmission modes and dynamic genome evolution in an obligate animal-bacterial symbiosis.</title>
        <authorList>
            <person name="Russell S.L."/>
            <person name="Corbett-Detig R.B."/>
            <person name="Cavanaugh C.M."/>
        </authorList>
    </citation>
    <scope>NUCLEOTIDE SEQUENCE [LARGE SCALE GENOMIC DNA]</scope>
    <source>
        <strain evidence="2">Se-Cadez</strain>
    </source>
</reference>
<comment type="caution">
    <text evidence="2">The sequence shown here is derived from an EMBL/GenBank/DDBJ whole genome shotgun (WGS) entry which is preliminary data.</text>
</comment>
<organism evidence="2 3">
    <name type="scientific">Solemya velesiana gill symbiont</name>
    <dbReference type="NCBI Taxonomy" id="1918948"/>
    <lineage>
        <taxon>Bacteria</taxon>
        <taxon>Pseudomonadati</taxon>
        <taxon>Pseudomonadota</taxon>
        <taxon>Gammaproteobacteria</taxon>
        <taxon>sulfur-oxidizing symbionts</taxon>
    </lineage>
</organism>
<protein>
    <recommendedName>
        <fullName evidence="1">Glycosyltransferase 2-like domain-containing protein</fullName>
    </recommendedName>
</protein>
<keyword evidence="3" id="KW-1185">Reference proteome</keyword>
<name>A0A1T2KVS0_9GAMM</name>
<sequence>MPVCDPDRPWLEKAIESVRQQTYSHWQLCIADDASTQPYVRQLIESAAASDERIDVVFRESRGHICAATRSALSLSNGEFITFLDHDDEISPYALARIAVGIDRDHEVDLLYSDEDIIGSDGKRYDPYFKPDWNPELLRSQNYLCHLSIYRANLLRELDAFRPEVQGSQDWDLALRASENARCIRHIPHVLYHWRSISGSTAHADNVKVYALDAGRRAVQEHLVRRGEKAEATLLEFGHLRIRRSLPGEMPGVSIVIASDSESDIFRHMKVLQKFNGYSLELVVATTEHFDEMDFPDGCIVFPVDSEEAQSSRLNRAAAAASGDILCFMDERCEAIDAVQLESLVFEAIRTEVGAVGARLLSPGGCIQHAGYFLDFEMIVLHPYRGAPANFAGLRNRALLQQNVSAVSASCLAVKKDLFEQIGGFNAASGVFHDVDFCLRLLEAGLYNIWTPYVSLTMRDSLNDDTVESCQDEADAMQYMKTRWRDQLVRDPAGNPNIMIDHGLPVPVVKRT</sequence>
<dbReference type="InterPro" id="IPR001173">
    <property type="entry name" value="Glyco_trans_2-like"/>
</dbReference>
<dbReference type="Pfam" id="PF00535">
    <property type="entry name" value="Glycos_transf_2"/>
    <property type="match status" value="1"/>
</dbReference>